<dbReference type="InterPro" id="IPR041679">
    <property type="entry name" value="DNA2/NAM7-like_C"/>
</dbReference>
<dbReference type="GO" id="GO:0005694">
    <property type="term" value="C:chromosome"/>
    <property type="evidence" value="ECO:0007669"/>
    <property type="project" value="UniProtKB-ARBA"/>
</dbReference>
<feature type="compositionally biased region" description="Low complexity" evidence="8">
    <location>
        <begin position="7"/>
        <end position="31"/>
    </location>
</feature>
<protein>
    <recommendedName>
        <fullName evidence="9">UvrD-like helicase ATP-binding domain-containing protein</fullName>
    </recommendedName>
</protein>
<feature type="region of interest" description="Disordered" evidence="8">
    <location>
        <begin position="311"/>
        <end position="357"/>
    </location>
</feature>
<sequence length="2264" mass="243206">MIKTEPGAASSSTPAPGAASSSSSSSTSAAALEEHARSARLQDILQKIKVEPRSTDLIEELILEALDHTAHVKHPLCARSADNDEARKLHREVQTCMLRVRSFRPIEQIVEWLSRVERAVLGCTECADGYAVARGEIHSRYLHVYPPASHAKFDASMATWESDVCISLLVRRNVTPGGGLGMLPQAELYFCTHALGSLLGAPGTRPAKDTLLEHFGSAMTRHALLRNVSPGLLALALLPGKAETVQPGSALSPRDWAREQLSALRLRPVPEEFASTPLLQLLVDFGRTASEDDKALLRKWGPPSCARALRPAATAVKREPGPPDASISSGSAAVASSSTSTTTAAHPVASSSRNGSSSSSIAIAAHDWTAIAATLASSSSPMSASLAKPLLASVGERDPERLHELLRCFALLLEKEKADVWEGGRDSERAAVALSGLLSNTALLTLLEREHNDATPHAALAWTMPLLASLRGLPVSSRSGDVAGGALDAHDEALRRIVNFCLERCQAGHVDDETRLRGAAEGIAILRTTLQSDEADAALRVSSLYASTIASLALRGRLPARSSLLPSTAPARAAALQLMSEIYASDAARLEEAFCELSTLTRAHNKAWSARRRRSKRSDGSETVHNPDGQRTEDVYVAAAAGPWPSPVLCPEMWNEGKAAFNEDASLFLEPLARLSVFVEPTLSTHMLPETKGSAGFASYRSALKASILSLSRALRTQRSALSSALVAVGDAGRESALQSLCVEHTAALITAILSPEQDVHRAALNVVRATFDEASTRADCFMALLRSSPARALEGLQDYLTRFVAALSLLVEANEAARWMVRSFTDIIDALCSPLEGLLRNGTPHSYLDSSAARDAIGRHVPSIWTLMCQSIASIFKHTPSWSRVLAQEELVAWFRDVLLFACDTVEHAATIRAAVESLPEHDDDEEDFIFAALAFPLEEACNWLRMNNEAILSETRAYIVKALDRFKDDVPLPKTVQQNMLGFIDAQLAEPDADRRKTLLSTTELQELRGLLIPAGSVVEISDDEDDFQIVTPPAQSAPSSVARSADHKDSPTTVSSFWQASQSAALSASQERKRRMKQQKLSWAKAKPIDVDALPTPPSRPAAPAAPRPSANKYQPAGARAAAPKASGGLLSTMRHDFAAQRQVIFRPNNVNQRPRLPSDRDLAAPIKAPAAYSTVTGAQPEGGLRKATTAAPASDSTSESSSDDEEDGDQAKGLAALTGRKAKSPIKMRRAAAVTAAAPPRRTMMLHDTRAEDLARERAEAERKRRLRAPADFGQLHRSILSWPFHVDGEEPPTLPGQPPARFLPVPAAGFTSAEQYANVFGPMLLLESWAELQNAKEEIARGAPEKRPINVEIVSRSSVDGFIDLTASLPAGLISSGPKGFRLMDTDVVYLSELAGASAVAPQQARTVLAKVEAFRSGHGNSGVTLRCCIASDRQGVGSALVPGSRWQLGKLFALTTLHRECAALMAFADFDLVGDVLHGRAASRSPIPNADIEAVMAQHAVNRPQAEAIIGAMSSEKGISLIQGPPGTGKTKTICSLVAHFIATRRAPATSVQAGRAGVREPKRKILLCAPSNAAIDEVARRAQQGFRSRDGKIVKPVVVRVGREETMNVGVKHISLDALLEARLAAHSTSGETGAPQDPSVIHAEIKSLRDEKEAKLHELETERANGGGNAARIGQLQAEVKNLSARRMAAMSRLDEAKDQRQTRARQAEADRRRVQYEILADADVVCTTLAGAGHPLLGQLPFDFETVVIDEAAQAVELSSLIPLRYGCRRAILVGDPNQLPPTVISQRAQRLKYAQSLFVRIFEAASSSVYLLSIQYRMHPLISSFPSRVFYDSKLSDGPGMAELTAQPWHKETLLKPFRFFDAYRGAERSARGHSVVNSEEAQIAAALYERLKAEARRYSKDLDYRVGVVTMYKEQVFELKRTFLARFGPDVTDVVDFNTVDGFQGQEKDVIILSAVRTNAVGFLSDRRRVNVALTRAKSNVFVIGCAKLLRTDALWGTLVSHADQLGVLSSVVPTTFSMLAAQAAPRKSLPSTSASPAPRKSATAAAAAVPTSAGAMTPAQLRKQTPASSKASPAGVKRSRPPSPSGTPPVIPAPPPPPSASVPPGPAPGPPPKRPRIDAAPVRPSQPPAQYAQQQSAQQQSHAQRLQQWKARNVDTSRPSAPPVIRSANPTPPPLSKNQQKRERRAQQQAQQQQQQQQYRPPAQQQQQQAGPSRPAVAPAAAASRPAGPSAAALGSLFVKKKPPPKRKPGAP</sequence>
<feature type="domain" description="UvrD-like helicase ATP-binding" evidence="9">
    <location>
        <begin position="1509"/>
        <end position="1829"/>
    </location>
</feature>
<dbReference type="CDD" id="cd18808">
    <property type="entry name" value="SF1_C_Upf1"/>
    <property type="match status" value="1"/>
</dbReference>
<feature type="region of interest" description="Disordered" evidence="8">
    <location>
        <begin position="1178"/>
        <end position="1241"/>
    </location>
</feature>
<dbReference type="InterPro" id="IPR027417">
    <property type="entry name" value="P-loop_NTPase"/>
</dbReference>
<dbReference type="Pfam" id="PF13087">
    <property type="entry name" value="AAA_12"/>
    <property type="match status" value="1"/>
</dbReference>
<keyword evidence="7" id="KW-0175">Coiled coil</keyword>
<dbReference type="PANTHER" id="PTHR10887:SF495">
    <property type="entry name" value="HELICASE SENATAXIN ISOFORM X1-RELATED"/>
    <property type="match status" value="1"/>
</dbReference>
<feature type="coiled-coil region" evidence="7">
    <location>
        <begin position="1650"/>
        <end position="1719"/>
    </location>
</feature>
<evidence type="ECO:0000256" key="2">
    <source>
        <dbReference type="ARBA" id="ARBA00022741"/>
    </source>
</evidence>
<dbReference type="Pfam" id="PF13086">
    <property type="entry name" value="AAA_11"/>
    <property type="match status" value="1"/>
</dbReference>
<evidence type="ECO:0000313" key="11">
    <source>
        <dbReference type="Proteomes" id="UP000245946"/>
    </source>
</evidence>
<dbReference type="Proteomes" id="UP000245946">
    <property type="component" value="Unassembled WGS sequence"/>
</dbReference>
<feature type="compositionally biased region" description="Low complexity" evidence="8">
    <location>
        <begin position="1191"/>
        <end position="1204"/>
    </location>
</feature>
<dbReference type="GO" id="GO:0016787">
    <property type="term" value="F:hydrolase activity"/>
    <property type="evidence" value="ECO:0007669"/>
    <property type="project" value="UniProtKB-UniRule"/>
</dbReference>
<evidence type="ECO:0000256" key="6">
    <source>
        <dbReference type="PROSITE-ProRule" id="PRU00560"/>
    </source>
</evidence>
<feature type="compositionally biased region" description="Low complexity" evidence="8">
    <location>
        <begin position="2199"/>
        <end position="2245"/>
    </location>
</feature>
<dbReference type="RefSeq" id="XP_025599906.1">
    <property type="nucleotide sequence ID" value="XM_025739502.1"/>
</dbReference>
<dbReference type="GO" id="GO:0006369">
    <property type="term" value="P:termination of RNA polymerase II transcription"/>
    <property type="evidence" value="ECO:0007669"/>
    <property type="project" value="TreeGrafter"/>
</dbReference>
<dbReference type="InterPro" id="IPR047187">
    <property type="entry name" value="SF1_C_Upf1"/>
</dbReference>
<feature type="region of interest" description="Disordered" evidence="8">
    <location>
        <begin position="2034"/>
        <end position="2264"/>
    </location>
</feature>
<feature type="binding site" evidence="6">
    <location>
        <begin position="1530"/>
        <end position="1537"/>
    </location>
    <ligand>
        <name>ATP</name>
        <dbReference type="ChEBI" id="CHEBI:30616"/>
    </ligand>
</feature>
<gene>
    <name evidence="10" type="ORF">FA09DRAFT_213314</name>
</gene>
<dbReference type="OrthoDB" id="6513042at2759"/>
<feature type="compositionally biased region" description="Polar residues" evidence="8">
    <location>
        <begin position="1036"/>
        <end position="1045"/>
    </location>
</feature>
<dbReference type="SUPFAM" id="SSF52540">
    <property type="entry name" value="P-loop containing nucleoside triphosphate hydrolases"/>
    <property type="match status" value="1"/>
</dbReference>
<feature type="compositionally biased region" description="Low complexity" evidence="8">
    <location>
        <begin position="1111"/>
        <end position="1129"/>
    </location>
</feature>
<dbReference type="FunFam" id="3.40.50.300:FF:000326">
    <property type="entry name" value="P-loop containing nucleoside triphosphate hydrolase"/>
    <property type="match status" value="1"/>
</dbReference>
<evidence type="ECO:0000256" key="5">
    <source>
        <dbReference type="ARBA" id="ARBA00022840"/>
    </source>
</evidence>
<dbReference type="InterPro" id="IPR024481">
    <property type="entry name" value="Helicase_Sen1_N"/>
</dbReference>
<keyword evidence="11" id="KW-1185">Reference proteome</keyword>
<dbReference type="CDD" id="cd18042">
    <property type="entry name" value="DEXXQc_SETX"/>
    <property type="match status" value="1"/>
</dbReference>
<keyword evidence="2 6" id="KW-0547">Nucleotide-binding</keyword>
<feature type="compositionally biased region" description="Polar residues" evidence="8">
    <location>
        <begin position="2074"/>
        <end position="2083"/>
    </location>
</feature>
<feature type="compositionally biased region" description="Low complexity" evidence="8">
    <location>
        <begin position="325"/>
        <end position="357"/>
    </location>
</feature>
<accession>A0A316ZCY0</accession>
<dbReference type="GO" id="GO:0005524">
    <property type="term" value="F:ATP binding"/>
    <property type="evidence" value="ECO:0007669"/>
    <property type="project" value="UniProtKB-UniRule"/>
</dbReference>
<evidence type="ECO:0000256" key="3">
    <source>
        <dbReference type="ARBA" id="ARBA00022801"/>
    </source>
</evidence>
<name>A0A316ZCY0_9BASI</name>
<dbReference type="EMBL" id="KZ819287">
    <property type="protein sequence ID" value="PWN99627.1"/>
    <property type="molecule type" value="Genomic_DNA"/>
</dbReference>
<dbReference type="Pfam" id="PF12726">
    <property type="entry name" value="SEN1_N"/>
    <property type="match status" value="1"/>
</dbReference>
<keyword evidence="3 6" id="KW-0378">Hydrolase</keyword>
<dbReference type="GO" id="GO:0004386">
    <property type="term" value="F:helicase activity"/>
    <property type="evidence" value="ECO:0007669"/>
    <property type="project" value="UniProtKB-UniRule"/>
</dbReference>
<dbReference type="GeneID" id="37267048"/>
<evidence type="ECO:0000256" key="1">
    <source>
        <dbReference type="ARBA" id="ARBA00007913"/>
    </source>
</evidence>
<feature type="region of interest" description="Disordered" evidence="8">
    <location>
        <begin position="1"/>
        <end position="33"/>
    </location>
</feature>
<feature type="region of interest" description="Disordered" evidence="8">
    <location>
        <begin position="1032"/>
        <end position="1129"/>
    </location>
</feature>
<feature type="compositionally biased region" description="Low complexity" evidence="8">
    <location>
        <begin position="2042"/>
        <end position="2069"/>
    </location>
</feature>
<comment type="similarity">
    <text evidence="1">Belongs to the DNA2/NAM7 helicase family.</text>
</comment>
<feature type="compositionally biased region" description="Pro residues" evidence="8">
    <location>
        <begin position="1098"/>
        <end position="1110"/>
    </location>
</feature>
<keyword evidence="4 6" id="KW-0347">Helicase</keyword>
<dbReference type="GO" id="GO:0016604">
    <property type="term" value="C:nuclear body"/>
    <property type="evidence" value="ECO:0007669"/>
    <property type="project" value="TreeGrafter"/>
</dbReference>
<dbReference type="PROSITE" id="PS51198">
    <property type="entry name" value="UVRD_HELICASE_ATP_BIND"/>
    <property type="match status" value="1"/>
</dbReference>
<feature type="compositionally biased region" description="Basic residues" evidence="8">
    <location>
        <begin position="2251"/>
        <end position="2264"/>
    </location>
</feature>
<dbReference type="InterPro" id="IPR041677">
    <property type="entry name" value="DNA2/NAM7_AAA_11"/>
</dbReference>
<reference evidence="10 11" key="1">
    <citation type="journal article" date="2018" name="Mol. Biol. Evol.">
        <title>Broad Genomic Sampling Reveals a Smut Pathogenic Ancestry of the Fungal Clade Ustilaginomycotina.</title>
        <authorList>
            <person name="Kijpornyongpan T."/>
            <person name="Mondo S.J."/>
            <person name="Barry K."/>
            <person name="Sandor L."/>
            <person name="Lee J."/>
            <person name="Lipzen A."/>
            <person name="Pangilinan J."/>
            <person name="LaButti K."/>
            <person name="Hainaut M."/>
            <person name="Henrissat B."/>
            <person name="Grigoriev I.V."/>
            <person name="Spatafora J.W."/>
            <person name="Aime M.C."/>
        </authorList>
    </citation>
    <scope>NUCLEOTIDE SEQUENCE [LARGE SCALE GENOMIC DNA]</scope>
    <source>
        <strain evidence="10 11">MCA 4186</strain>
    </source>
</reference>
<dbReference type="PANTHER" id="PTHR10887">
    <property type="entry name" value="DNA2/NAM7 HELICASE FAMILY"/>
    <property type="match status" value="1"/>
</dbReference>
<evidence type="ECO:0000256" key="8">
    <source>
        <dbReference type="SAM" id="MobiDB-lite"/>
    </source>
</evidence>
<evidence type="ECO:0000256" key="7">
    <source>
        <dbReference type="SAM" id="Coils"/>
    </source>
</evidence>
<dbReference type="STRING" id="58919.A0A316ZCY0"/>
<feature type="compositionally biased region" description="Pro residues" evidence="8">
    <location>
        <begin position="2093"/>
        <end position="2124"/>
    </location>
</feature>
<feature type="compositionally biased region" description="Low complexity" evidence="8">
    <location>
        <begin position="1058"/>
        <end position="1072"/>
    </location>
</feature>
<keyword evidence="5 6" id="KW-0067">ATP-binding</keyword>
<dbReference type="InterPro" id="IPR014016">
    <property type="entry name" value="UvrD-like_ATP-bd"/>
</dbReference>
<feature type="region of interest" description="Disordered" evidence="8">
    <location>
        <begin position="1148"/>
        <end position="1167"/>
    </location>
</feature>
<evidence type="ECO:0000256" key="4">
    <source>
        <dbReference type="ARBA" id="ARBA00022806"/>
    </source>
</evidence>
<dbReference type="InterPro" id="IPR056474">
    <property type="entry name" value="SEN1_barrel"/>
</dbReference>
<dbReference type="Pfam" id="PF23576">
    <property type="entry name" value="SEN1_barrel"/>
    <property type="match status" value="1"/>
</dbReference>
<dbReference type="InterPro" id="IPR045055">
    <property type="entry name" value="DNA2/NAM7-like"/>
</dbReference>
<feature type="region of interest" description="Disordered" evidence="8">
    <location>
        <begin position="608"/>
        <end position="631"/>
    </location>
</feature>
<dbReference type="GO" id="GO:0001147">
    <property type="term" value="F:transcription termination site sequence-specific DNA binding"/>
    <property type="evidence" value="ECO:0007669"/>
    <property type="project" value="TreeGrafter"/>
</dbReference>
<evidence type="ECO:0000259" key="9">
    <source>
        <dbReference type="PROSITE" id="PS51198"/>
    </source>
</evidence>
<organism evidence="10 11">
    <name type="scientific">Tilletiopsis washingtonensis</name>
    <dbReference type="NCBI Taxonomy" id="58919"/>
    <lineage>
        <taxon>Eukaryota</taxon>
        <taxon>Fungi</taxon>
        <taxon>Dikarya</taxon>
        <taxon>Basidiomycota</taxon>
        <taxon>Ustilaginomycotina</taxon>
        <taxon>Exobasidiomycetes</taxon>
        <taxon>Entylomatales</taxon>
        <taxon>Entylomatales incertae sedis</taxon>
        <taxon>Tilletiopsis</taxon>
    </lineage>
</organism>
<feature type="compositionally biased region" description="Basic residues" evidence="8">
    <location>
        <begin position="1224"/>
        <end position="1234"/>
    </location>
</feature>
<feature type="compositionally biased region" description="Low complexity" evidence="8">
    <location>
        <begin position="2140"/>
        <end position="2160"/>
    </location>
</feature>
<proteinExistence type="inferred from homology"/>
<dbReference type="Gene3D" id="3.40.50.300">
    <property type="entry name" value="P-loop containing nucleotide triphosphate hydrolases"/>
    <property type="match status" value="2"/>
</dbReference>
<evidence type="ECO:0000313" key="10">
    <source>
        <dbReference type="EMBL" id="PWN99627.1"/>
    </source>
</evidence>